<keyword evidence="1" id="KW-0547">Nucleotide-binding</keyword>
<dbReference type="GO" id="GO:0004386">
    <property type="term" value="F:helicase activity"/>
    <property type="evidence" value="ECO:0007669"/>
    <property type="project" value="UniProtKB-KW"/>
</dbReference>
<sequence length="90" mass="10028">MLLRNLDPVNGHCNGTSYVIDNHHGHIIDATIACGPHAGKRIFIPRIPIIPSDNIFPFHMKREQFPVRPASAITANKAQGQTLEQIYAFI</sequence>
<evidence type="ECO:0000313" key="2">
    <source>
        <dbReference type="Proteomes" id="UP000762676"/>
    </source>
</evidence>
<gene>
    <name evidence="1" type="ORF">ElyMa_003132700</name>
</gene>
<dbReference type="InterPro" id="IPR027417">
    <property type="entry name" value="P-loop_NTPase"/>
</dbReference>
<protein>
    <submittedName>
        <fullName evidence="1">PIF1 helicase</fullName>
    </submittedName>
</protein>
<dbReference type="EMBL" id="BMAT01006466">
    <property type="protein sequence ID" value="GFS13256.1"/>
    <property type="molecule type" value="Genomic_DNA"/>
</dbReference>
<comment type="caution">
    <text evidence="1">The sequence shown here is derived from an EMBL/GenBank/DDBJ whole genome shotgun (WGS) entry which is preliminary data.</text>
</comment>
<dbReference type="AlphaFoldDB" id="A0AAV4IW68"/>
<dbReference type="GO" id="GO:0006260">
    <property type="term" value="P:DNA replication"/>
    <property type="evidence" value="ECO:0007669"/>
    <property type="project" value="TreeGrafter"/>
</dbReference>
<keyword evidence="1" id="KW-0347">Helicase</keyword>
<dbReference type="Proteomes" id="UP000762676">
    <property type="component" value="Unassembled WGS sequence"/>
</dbReference>
<dbReference type="GO" id="GO:0005657">
    <property type="term" value="C:replication fork"/>
    <property type="evidence" value="ECO:0007669"/>
    <property type="project" value="TreeGrafter"/>
</dbReference>
<proteinExistence type="predicted"/>
<keyword evidence="1" id="KW-0067">ATP-binding</keyword>
<reference evidence="1 2" key="1">
    <citation type="journal article" date="2021" name="Elife">
        <title>Chloroplast acquisition without the gene transfer in kleptoplastic sea slugs, Plakobranchus ocellatus.</title>
        <authorList>
            <person name="Maeda T."/>
            <person name="Takahashi S."/>
            <person name="Yoshida T."/>
            <person name="Shimamura S."/>
            <person name="Takaki Y."/>
            <person name="Nagai Y."/>
            <person name="Toyoda A."/>
            <person name="Suzuki Y."/>
            <person name="Arimoto A."/>
            <person name="Ishii H."/>
            <person name="Satoh N."/>
            <person name="Nishiyama T."/>
            <person name="Hasebe M."/>
            <person name="Maruyama T."/>
            <person name="Minagawa J."/>
            <person name="Obokata J."/>
            <person name="Shigenobu S."/>
        </authorList>
    </citation>
    <scope>NUCLEOTIDE SEQUENCE [LARGE SCALE GENOMIC DNA]</scope>
</reference>
<name>A0AAV4IW68_9GAST</name>
<evidence type="ECO:0000313" key="1">
    <source>
        <dbReference type="EMBL" id="GFS13256.1"/>
    </source>
</evidence>
<keyword evidence="2" id="KW-1185">Reference proteome</keyword>
<dbReference type="SUPFAM" id="SSF52540">
    <property type="entry name" value="P-loop containing nucleoside triphosphate hydrolases"/>
    <property type="match status" value="1"/>
</dbReference>
<dbReference type="PANTHER" id="PTHR23274">
    <property type="entry name" value="DNA HELICASE-RELATED"/>
    <property type="match status" value="1"/>
</dbReference>
<organism evidence="1 2">
    <name type="scientific">Elysia marginata</name>
    <dbReference type="NCBI Taxonomy" id="1093978"/>
    <lineage>
        <taxon>Eukaryota</taxon>
        <taxon>Metazoa</taxon>
        <taxon>Spiralia</taxon>
        <taxon>Lophotrochozoa</taxon>
        <taxon>Mollusca</taxon>
        <taxon>Gastropoda</taxon>
        <taxon>Heterobranchia</taxon>
        <taxon>Euthyneura</taxon>
        <taxon>Panpulmonata</taxon>
        <taxon>Sacoglossa</taxon>
        <taxon>Placobranchoidea</taxon>
        <taxon>Plakobranchidae</taxon>
        <taxon>Elysia</taxon>
    </lineage>
</organism>
<keyword evidence="1" id="KW-0378">Hydrolase</keyword>
<dbReference type="PANTHER" id="PTHR23274:SF48">
    <property type="entry name" value="ATP-DEPENDENT DNA HELICASE"/>
    <property type="match status" value="1"/>
</dbReference>
<accession>A0AAV4IW68</accession>